<dbReference type="Proteomes" id="UP000029725">
    <property type="component" value="Unassembled WGS sequence"/>
</dbReference>
<dbReference type="RefSeq" id="XP_013238116.1">
    <property type="nucleotide sequence ID" value="XM_013382662.1"/>
</dbReference>
<proteinExistence type="predicted"/>
<comment type="caution">
    <text evidence="2">The sequence shown here is derived from an EMBL/GenBank/DDBJ whole genome shotgun (WGS) entry which is preliminary data.</text>
</comment>
<sequence length="169" mass="19030">MAIKKFTSHNFYGLFYLSPFFLSNPEAGKCTETSRSLSDKADWPHKLVAQLVKPSGVESTEAVEQAAKIAQLGTKCYDDAYEEARLKFEDKLIALRGEDVILRHKFEKVGRKCQIFWLRNQADEAHAACKEAQVKAKRLKARIYRAKAAETEEPLLATHGSGQADTDDH</sequence>
<dbReference type="GeneID" id="25259405"/>
<evidence type="ECO:0000313" key="2">
    <source>
        <dbReference type="EMBL" id="KGG51689.1"/>
    </source>
</evidence>
<keyword evidence="1" id="KW-0175">Coiled coil</keyword>
<feature type="coiled-coil region" evidence="1">
    <location>
        <begin position="122"/>
        <end position="149"/>
    </location>
</feature>
<gene>
    <name evidence="2" type="ORF">DI09_29p100</name>
</gene>
<keyword evidence="3" id="KW-1185">Reference proteome</keyword>
<dbReference type="VEuPathDB" id="MicrosporidiaDB:DI09_29p100"/>
<organism evidence="2 3">
    <name type="scientific">Mitosporidium daphniae</name>
    <dbReference type="NCBI Taxonomy" id="1485682"/>
    <lineage>
        <taxon>Eukaryota</taxon>
        <taxon>Fungi</taxon>
        <taxon>Fungi incertae sedis</taxon>
        <taxon>Microsporidia</taxon>
        <taxon>Mitosporidium</taxon>
    </lineage>
</organism>
<reference evidence="2 3" key="1">
    <citation type="submission" date="2014-04" db="EMBL/GenBank/DDBJ databases">
        <title>A new species of microsporidia sheds light on the evolution of extreme parasitism.</title>
        <authorList>
            <person name="Haag K.L."/>
            <person name="James T.Y."/>
            <person name="Larsson R."/>
            <person name="Schaer T.M."/>
            <person name="Refardt D."/>
            <person name="Pombert J.-F."/>
            <person name="Ebert D."/>
        </authorList>
    </citation>
    <scope>NUCLEOTIDE SEQUENCE [LARGE SCALE GENOMIC DNA]</scope>
    <source>
        <strain evidence="2 3">UGP3</strain>
        <tissue evidence="2">Spores</tissue>
    </source>
</reference>
<dbReference type="AlphaFoldDB" id="A0A098VS88"/>
<name>A0A098VS88_9MICR</name>
<evidence type="ECO:0000313" key="3">
    <source>
        <dbReference type="Proteomes" id="UP000029725"/>
    </source>
</evidence>
<accession>A0A098VS88</accession>
<dbReference type="HOGENOM" id="CLU_1578896_0_0_1"/>
<protein>
    <submittedName>
        <fullName evidence="2">Uncharacterized protein</fullName>
    </submittedName>
</protein>
<evidence type="ECO:0000256" key="1">
    <source>
        <dbReference type="SAM" id="Coils"/>
    </source>
</evidence>
<dbReference type="EMBL" id="JMKJ01000221">
    <property type="protein sequence ID" value="KGG51689.1"/>
    <property type="molecule type" value="Genomic_DNA"/>
</dbReference>